<dbReference type="EMBL" id="HACG01014296">
    <property type="protein sequence ID" value="CEK61161.1"/>
    <property type="molecule type" value="Transcribed_RNA"/>
</dbReference>
<name>A0A0B6YZN4_9EUPU</name>
<accession>A0A0B6YZN4</accession>
<feature type="non-terminal residue" evidence="1">
    <location>
        <position position="1"/>
    </location>
</feature>
<evidence type="ECO:0000313" key="1">
    <source>
        <dbReference type="EMBL" id="CEK61161.1"/>
    </source>
</evidence>
<sequence length="87" mass="9405">SLVATVSTGVYKCSPKLEPPGALIDVSTASQGSDEVFRVSQNSVLQEVPETNISSFTKALGIRSQHMDRKHFHEGLKGSVYDGIRTI</sequence>
<feature type="non-terminal residue" evidence="1">
    <location>
        <position position="87"/>
    </location>
</feature>
<organism evidence="1">
    <name type="scientific">Arion vulgaris</name>
    <dbReference type="NCBI Taxonomy" id="1028688"/>
    <lineage>
        <taxon>Eukaryota</taxon>
        <taxon>Metazoa</taxon>
        <taxon>Spiralia</taxon>
        <taxon>Lophotrochozoa</taxon>
        <taxon>Mollusca</taxon>
        <taxon>Gastropoda</taxon>
        <taxon>Heterobranchia</taxon>
        <taxon>Euthyneura</taxon>
        <taxon>Panpulmonata</taxon>
        <taxon>Eupulmonata</taxon>
        <taxon>Stylommatophora</taxon>
        <taxon>Helicina</taxon>
        <taxon>Arionoidea</taxon>
        <taxon>Arionidae</taxon>
        <taxon>Arion</taxon>
    </lineage>
</organism>
<gene>
    <name evidence="1" type="primary">ORF41489</name>
</gene>
<reference evidence="1" key="1">
    <citation type="submission" date="2014-12" db="EMBL/GenBank/DDBJ databases">
        <title>Insight into the proteome of Arion vulgaris.</title>
        <authorList>
            <person name="Aradska J."/>
            <person name="Bulat T."/>
            <person name="Smidak R."/>
            <person name="Sarate P."/>
            <person name="Gangsoo J."/>
            <person name="Sialana F."/>
            <person name="Bilban M."/>
            <person name="Lubec G."/>
        </authorList>
    </citation>
    <scope>NUCLEOTIDE SEQUENCE</scope>
    <source>
        <tissue evidence="1">Skin</tissue>
    </source>
</reference>
<protein>
    <submittedName>
        <fullName evidence="1">Uncharacterized protein</fullName>
    </submittedName>
</protein>
<dbReference type="AlphaFoldDB" id="A0A0B6YZN4"/>
<proteinExistence type="predicted"/>